<reference evidence="1" key="1">
    <citation type="submission" date="2019-08" db="EMBL/GenBank/DDBJ databases">
        <title>Marinilactibacillus psychrotolerans M13-2T whole genome sequencing project.</title>
        <authorList>
            <person name="Ishikawa M."/>
            <person name="Suzuki T."/>
            <person name="Matsutani M."/>
        </authorList>
    </citation>
    <scope>NUCLEOTIDE SEQUENCE</scope>
    <source>
        <strain evidence="1">M13-2T</strain>
    </source>
</reference>
<accession>A0AAV3WP60</accession>
<evidence type="ECO:0000313" key="1">
    <source>
        <dbReference type="EMBL" id="GEQ35080.1"/>
    </source>
</evidence>
<gene>
    <name evidence="1" type="ORF">M132T_05880</name>
</gene>
<dbReference type="GeneID" id="96910903"/>
<dbReference type="EMBL" id="BKBI01000004">
    <property type="protein sequence ID" value="GEQ35080.1"/>
    <property type="molecule type" value="Genomic_DNA"/>
</dbReference>
<dbReference type="Proteomes" id="UP000887127">
    <property type="component" value="Unassembled WGS sequence"/>
</dbReference>
<comment type="caution">
    <text evidence="1">The sequence shown here is derived from an EMBL/GenBank/DDBJ whole genome shotgun (WGS) entry which is preliminary data.</text>
</comment>
<protein>
    <submittedName>
        <fullName evidence="1">Uncharacterized protein</fullName>
    </submittedName>
</protein>
<proteinExistence type="predicted"/>
<name>A0AAV3WP60_9LACT</name>
<dbReference type="AlphaFoldDB" id="A0AAV3WP60"/>
<dbReference type="RefSeq" id="WP_091762991.1">
    <property type="nucleotide sequence ID" value="NZ_BJVX01000005.1"/>
</dbReference>
<sequence>MNLFLKEEIFCEYLENEYPGYNFELGHSVISINIINFNPVMSCVYISDNLVAAARYQRHLKVFTDKLIFKKEQLLKTECIAKGSRGQILIHTKEKLENGSNLMLTLNVSTLTGTKWHKKNLKNIISKYSQ</sequence>
<evidence type="ECO:0000313" key="2">
    <source>
        <dbReference type="Proteomes" id="UP000887127"/>
    </source>
</evidence>
<organism evidence="1 2">
    <name type="scientific">Marinilactibacillus psychrotolerans</name>
    <dbReference type="NCBI Taxonomy" id="191770"/>
    <lineage>
        <taxon>Bacteria</taxon>
        <taxon>Bacillati</taxon>
        <taxon>Bacillota</taxon>
        <taxon>Bacilli</taxon>
        <taxon>Lactobacillales</taxon>
        <taxon>Carnobacteriaceae</taxon>
        <taxon>Marinilactibacillus</taxon>
    </lineage>
</organism>